<dbReference type="RefSeq" id="WP_201777356.1">
    <property type="nucleotide sequence ID" value="NZ_CP010536.1"/>
</dbReference>
<dbReference type="EMBL" id="CP010536">
    <property type="protein sequence ID" value="AJG19096.1"/>
    <property type="molecule type" value="Genomic_DNA"/>
</dbReference>
<proteinExistence type="predicted"/>
<evidence type="ECO:0000313" key="2">
    <source>
        <dbReference type="Proteomes" id="UP000031843"/>
    </source>
</evidence>
<sequence>MLADPPAGLLYAQDVDDGKWLYANALALNLEGIVGKRAGGTYRAGVCSRATG</sequence>
<gene>
    <name evidence="1" type="ORF">RR42_m1699</name>
</gene>
<dbReference type="KEGG" id="cbw:RR42_m1699"/>
<dbReference type="AlphaFoldDB" id="A0A0C4YE84"/>
<dbReference type="Proteomes" id="UP000031843">
    <property type="component" value="Chromosome main"/>
</dbReference>
<protein>
    <submittedName>
        <fullName evidence="1">Uncharacterized protein</fullName>
    </submittedName>
</protein>
<accession>A0A0C4YE84</accession>
<keyword evidence="2" id="KW-1185">Reference proteome</keyword>
<name>A0A0C4YE84_9BURK</name>
<organism evidence="1 2">
    <name type="scientific">Cupriavidus basilensis</name>
    <dbReference type="NCBI Taxonomy" id="68895"/>
    <lineage>
        <taxon>Bacteria</taxon>
        <taxon>Pseudomonadati</taxon>
        <taxon>Pseudomonadota</taxon>
        <taxon>Betaproteobacteria</taxon>
        <taxon>Burkholderiales</taxon>
        <taxon>Burkholderiaceae</taxon>
        <taxon>Cupriavidus</taxon>
    </lineage>
</organism>
<evidence type="ECO:0000313" key="1">
    <source>
        <dbReference type="EMBL" id="AJG19096.1"/>
    </source>
</evidence>
<reference evidence="1 2" key="1">
    <citation type="journal article" date="2015" name="Genome Announc.">
        <title>Complete Genome Sequence of Cupriavidus basilensis 4G11, Isolated from the Oak Ridge Field Research Center Site.</title>
        <authorList>
            <person name="Ray J."/>
            <person name="Waters R.J."/>
            <person name="Skerker J.M."/>
            <person name="Kuehl J.V."/>
            <person name="Price M.N."/>
            <person name="Huang J."/>
            <person name="Chakraborty R."/>
            <person name="Arkin A.P."/>
            <person name="Deutschbauer A."/>
        </authorList>
    </citation>
    <scope>NUCLEOTIDE SEQUENCE [LARGE SCALE GENOMIC DNA]</scope>
    <source>
        <strain evidence="1">4G11</strain>
    </source>
</reference>
<dbReference type="SUPFAM" id="SSF56091">
    <property type="entry name" value="DNA ligase/mRNA capping enzyme, catalytic domain"/>
    <property type="match status" value="1"/>
</dbReference>